<comment type="similarity">
    <text evidence="5">Belongs to the ThrE exporter (TC 2.A.79) family.</text>
</comment>
<keyword evidence="4 6" id="KW-0472">Membrane</keyword>
<reference evidence="10" key="1">
    <citation type="journal article" date="2014" name="Proc. Natl. Acad. Sci. U.S.A.">
        <title>Extensive sampling of basidiomycete genomes demonstrates inadequacy of the white-rot/brown-rot paradigm for wood decay fungi.</title>
        <authorList>
            <person name="Riley R."/>
            <person name="Salamov A.A."/>
            <person name="Brown D.W."/>
            <person name="Nagy L.G."/>
            <person name="Floudas D."/>
            <person name="Held B.W."/>
            <person name="Levasseur A."/>
            <person name="Lombard V."/>
            <person name="Morin E."/>
            <person name="Otillar R."/>
            <person name="Lindquist E.A."/>
            <person name="Sun H."/>
            <person name="LaButti K.M."/>
            <person name="Schmutz J."/>
            <person name="Jabbour D."/>
            <person name="Luo H."/>
            <person name="Baker S.E."/>
            <person name="Pisabarro A.G."/>
            <person name="Walton J.D."/>
            <person name="Blanchette R.A."/>
            <person name="Henrissat B."/>
            <person name="Martin F."/>
            <person name="Cullen D."/>
            <person name="Hibbett D.S."/>
            <person name="Grigoriev I.V."/>
        </authorList>
    </citation>
    <scope>NUCLEOTIDE SEQUENCE [LARGE SCALE GENOMIC DNA]</scope>
    <source>
        <strain evidence="10">FD-172 SS1</strain>
    </source>
</reference>
<dbReference type="Pfam" id="PF12821">
    <property type="entry name" value="ThrE_2"/>
    <property type="match status" value="1"/>
</dbReference>
<dbReference type="Pfam" id="PF06738">
    <property type="entry name" value="ThrE"/>
    <property type="match status" value="1"/>
</dbReference>
<keyword evidence="10" id="KW-1185">Reference proteome</keyword>
<dbReference type="HOGENOM" id="CLU_007078_4_3_1"/>
<keyword evidence="2 6" id="KW-0812">Transmembrane</keyword>
<dbReference type="EMBL" id="KL198093">
    <property type="protein sequence ID" value="KDQ08275.1"/>
    <property type="molecule type" value="Genomic_DNA"/>
</dbReference>
<dbReference type="InterPro" id="IPR051361">
    <property type="entry name" value="ThrE/Ser_Exporter"/>
</dbReference>
<dbReference type="InParanoid" id="A0A067M0S1"/>
<feature type="transmembrane region" description="Helical" evidence="6">
    <location>
        <begin position="288"/>
        <end position="311"/>
    </location>
</feature>
<dbReference type="GO" id="GO:0016020">
    <property type="term" value="C:membrane"/>
    <property type="evidence" value="ECO:0007669"/>
    <property type="project" value="UniProtKB-SubCell"/>
</dbReference>
<comment type="subcellular location">
    <subcellularLocation>
        <location evidence="1">Membrane</location>
        <topology evidence="1">Multi-pass membrane protein</topology>
    </subcellularLocation>
</comment>
<organism evidence="9 10">
    <name type="scientific">Botryobasidium botryosum (strain FD-172 SS1)</name>
    <dbReference type="NCBI Taxonomy" id="930990"/>
    <lineage>
        <taxon>Eukaryota</taxon>
        <taxon>Fungi</taxon>
        <taxon>Dikarya</taxon>
        <taxon>Basidiomycota</taxon>
        <taxon>Agaricomycotina</taxon>
        <taxon>Agaricomycetes</taxon>
        <taxon>Cantharellales</taxon>
        <taxon>Botryobasidiaceae</taxon>
        <taxon>Botryobasidium</taxon>
    </lineage>
</organism>
<evidence type="ECO:0000256" key="5">
    <source>
        <dbReference type="ARBA" id="ARBA00034125"/>
    </source>
</evidence>
<proteinExistence type="inferred from homology"/>
<keyword evidence="3 6" id="KW-1133">Transmembrane helix</keyword>
<feature type="transmembrane region" description="Helical" evidence="6">
    <location>
        <begin position="441"/>
        <end position="458"/>
    </location>
</feature>
<dbReference type="Proteomes" id="UP000027195">
    <property type="component" value="Unassembled WGS sequence"/>
</dbReference>
<feature type="transmembrane region" description="Helical" evidence="6">
    <location>
        <begin position="253"/>
        <end position="276"/>
    </location>
</feature>
<feature type="transmembrane region" description="Helical" evidence="6">
    <location>
        <begin position="169"/>
        <end position="191"/>
    </location>
</feature>
<evidence type="ECO:0000256" key="2">
    <source>
        <dbReference type="ARBA" id="ARBA00022692"/>
    </source>
</evidence>
<dbReference type="FunCoup" id="A0A067M0S1">
    <property type="interactions" value="4"/>
</dbReference>
<evidence type="ECO:0000313" key="9">
    <source>
        <dbReference type="EMBL" id="KDQ08275.1"/>
    </source>
</evidence>
<evidence type="ECO:0000256" key="1">
    <source>
        <dbReference type="ARBA" id="ARBA00004141"/>
    </source>
</evidence>
<gene>
    <name evidence="9" type="ORF">BOTBODRAFT_139159</name>
</gene>
<sequence length="548" mass="59871">MVRNDTTFTLVDAPEDLDYHDPHVAEANDQRIEKEKAALNLPPQKGTRAKLDEKIETTSVAHREKFVLVFAKALMAFGAPSHRIETQLISASTALKLNGQFLHFPLTVMACFNEPDEGRSRNHTVKSAGGFALGQLSKTHRVYKDVVGGEIGADEGVQRLRKLLKEPPIYGTYTRCVIAALCTGIICPLAFNGAFVDMLAAAASGFAMCWLQLVAVEKSPLYGNIFEISVALIISLVARGLSSRWGQLFCYSAISSAGIILILPGYFILCGALELASKKIINGSVKMVFAIVYSLFLGYALTLGSDLWYIIDSEGRKNREIAAQGFERFEFTHGSFVSDNLTTVEALTGLFTFANQTASNLPNPYHYVPTGCYRDPDWPWYRQQYPWWAQFILVPAFSLATSLWNLQPLFDVHTIVMVLIGCVSYATNTLANKFIVGRNDIVSAIGAFVVGVFGGVYGRKVGSTPFTVMVPGVLLLVPAGIAEVGGLASNYRGAEDDQYSSGVILGFRIVQVAIGITVGLFVSALFVYLCPGSKKNMVRRKQAAIFTF</sequence>
<dbReference type="PANTHER" id="PTHR31082">
    <property type="entry name" value="PHEROMONE-REGULATED MEMBRANE PROTEIN 10"/>
    <property type="match status" value="1"/>
</dbReference>
<feature type="transmembrane region" description="Helical" evidence="6">
    <location>
        <begin position="197"/>
        <end position="214"/>
    </location>
</feature>
<evidence type="ECO:0000259" key="7">
    <source>
        <dbReference type="Pfam" id="PF06738"/>
    </source>
</evidence>
<feature type="domain" description="Threonine/Serine exporter ThrE" evidence="8">
    <location>
        <begin position="413"/>
        <end position="525"/>
    </location>
</feature>
<evidence type="ECO:0000256" key="3">
    <source>
        <dbReference type="ARBA" id="ARBA00022989"/>
    </source>
</evidence>
<feature type="transmembrane region" description="Helical" evidence="6">
    <location>
        <begin position="221"/>
        <end position="241"/>
    </location>
</feature>
<evidence type="ECO:0000259" key="8">
    <source>
        <dbReference type="Pfam" id="PF12821"/>
    </source>
</evidence>
<protein>
    <recommendedName>
        <fullName evidence="11">Threonine/serine exporter-like N-terminal domain-containing protein</fullName>
    </recommendedName>
</protein>
<feature type="transmembrane region" description="Helical" evidence="6">
    <location>
        <begin position="415"/>
        <end position="435"/>
    </location>
</feature>
<evidence type="ECO:0000256" key="4">
    <source>
        <dbReference type="ARBA" id="ARBA00023136"/>
    </source>
</evidence>
<dbReference type="PANTHER" id="PTHR31082:SF4">
    <property type="entry name" value="PHEROMONE-REGULATED MEMBRANE PROTEIN 10"/>
    <property type="match status" value="1"/>
</dbReference>
<dbReference type="InterPro" id="IPR010619">
    <property type="entry name" value="ThrE-like_N"/>
</dbReference>
<evidence type="ECO:0008006" key="11">
    <source>
        <dbReference type="Google" id="ProtNLM"/>
    </source>
</evidence>
<dbReference type="GO" id="GO:0022857">
    <property type="term" value="F:transmembrane transporter activity"/>
    <property type="evidence" value="ECO:0007669"/>
    <property type="project" value="InterPro"/>
</dbReference>
<dbReference type="AlphaFoldDB" id="A0A067M0S1"/>
<dbReference type="InterPro" id="IPR024528">
    <property type="entry name" value="ThrE_2"/>
</dbReference>
<evidence type="ECO:0000256" key="6">
    <source>
        <dbReference type="SAM" id="Phobius"/>
    </source>
</evidence>
<feature type="transmembrane region" description="Helical" evidence="6">
    <location>
        <begin position="509"/>
        <end position="530"/>
    </location>
</feature>
<feature type="domain" description="Threonine/serine exporter-like N-terminal" evidence="7">
    <location>
        <begin position="66"/>
        <end position="307"/>
    </location>
</feature>
<name>A0A067M0S1_BOTB1</name>
<feature type="transmembrane region" description="Helical" evidence="6">
    <location>
        <begin position="470"/>
        <end position="489"/>
    </location>
</feature>
<feature type="transmembrane region" description="Helical" evidence="6">
    <location>
        <begin position="387"/>
        <end position="406"/>
    </location>
</feature>
<evidence type="ECO:0000313" key="10">
    <source>
        <dbReference type="Proteomes" id="UP000027195"/>
    </source>
</evidence>
<accession>A0A067M0S1</accession>
<dbReference type="OrthoDB" id="413008at2759"/>